<name>A0ACB9TJA7_HOLOL</name>
<dbReference type="Proteomes" id="UP001056778">
    <property type="component" value="Chromosome 2"/>
</dbReference>
<gene>
    <name evidence="1" type="ORF">MML48_2g00002123</name>
</gene>
<reference evidence="1" key="1">
    <citation type="submission" date="2022-04" db="EMBL/GenBank/DDBJ databases">
        <title>Chromosome-scale genome assembly of Holotrichia oblita Faldermann.</title>
        <authorList>
            <person name="Rongchong L."/>
        </authorList>
    </citation>
    <scope>NUCLEOTIDE SEQUENCE</scope>
    <source>
        <strain evidence="1">81SQS9</strain>
    </source>
</reference>
<organism evidence="1 2">
    <name type="scientific">Holotrichia oblita</name>
    <name type="common">Chafer beetle</name>
    <dbReference type="NCBI Taxonomy" id="644536"/>
    <lineage>
        <taxon>Eukaryota</taxon>
        <taxon>Metazoa</taxon>
        <taxon>Ecdysozoa</taxon>
        <taxon>Arthropoda</taxon>
        <taxon>Hexapoda</taxon>
        <taxon>Insecta</taxon>
        <taxon>Pterygota</taxon>
        <taxon>Neoptera</taxon>
        <taxon>Endopterygota</taxon>
        <taxon>Coleoptera</taxon>
        <taxon>Polyphaga</taxon>
        <taxon>Scarabaeiformia</taxon>
        <taxon>Scarabaeidae</taxon>
        <taxon>Melolonthinae</taxon>
        <taxon>Holotrichia</taxon>
    </lineage>
</organism>
<evidence type="ECO:0000313" key="1">
    <source>
        <dbReference type="EMBL" id="KAI4466832.1"/>
    </source>
</evidence>
<proteinExistence type="predicted"/>
<evidence type="ECO:0000313" key="2">
    <source>
        <dbReference type="Proteomes" id="UP001056778"/>
    </source>
</evidence>
<protein>
    <submittedName>
        <fullName evidence="1">Uncharacterized protein</fullName>
    </submittedName>
</protein>
<dbReference type="EMBL" id="CM043016">
    <property type="protein sequence ID" value="KAI4466832.1"/>
    <property type="molecule type" value="Genomic_DNA"/>
</dbReference>
<keyword evidence="2" id="KW-1185">Reference proteome</keyword>
<accession>A0ACB9TJA7</accession>
<comment type="caution">
    <text evidence="1">The sequence shown here is derived from an EMBL/GenBank/DDBJ whole genome shotgun (WGS) entry which is preliminary data.</text>
</comment>
<sequence length="484" mass="56856">MALINTYNTYRLSNYLCSILKRSSIITSIRTKAMVVDFDVLDDFTTQLMQKKANKWENIKIRKQLPITKQSNLTNIEVLKDGFNEMNFRELNVIFEKYLDENNHYKLFELIETCIDKKICPSDMILTNMLTMFAQISNTDGINKLQELCSVTNPEFLKVNSNFQHYRAETIWLRGNVSKAIEMFEDTYKENQYLRRRIRLMLKHLLYEAVSKRSEAVLVNLVNFTERLAKNYNDYYLMTCLWQVCFLSEWFSDQQVAFDLLERYSNLRRAVINQIPCIVSISLKYHKTDPVYRLLEILLKYEMKLQSSIILVALFDYRFKQGDLRSCCEIVKWSAKHKIMLPSVQHEKFLRLLLREEPCNEPDEDDIPLSVIVKQINAAKEIDYNEAPKVTVTLLNEINYGNTSEDIEIWNEDRQDGSDIEIFDDEIPEDEEAELDPQCVSHAAAAKALGLAVQWAQENNLDMSKNLLLQNMYIRRGCPFEYSI</sequence>